<dbReference type="EMBL" id="MDUX01000050">
    <property type="protein sequence ID" value="KAF7598392.1"/>
    <property type="molecule type" value="Genomic_DNA"/>
</dbReference>
<comment type="caution">
    <text evidence="2">The sequence shown here is derived from an EMBL/GenBank/DDBJ whole genome shotgun (WGS) entry which is preliminary data.</text>
</comment>
<dbReference type="EMBL" id="NMRN01000046">
    <property type="protein sequence ID" value="PAS92139.1"/>
    <property type="molecule type" value="Genomic_DNA"/>
</dbReference>
<dbReference type="RefSeq" id="WP_095525383.1">
    <property type="nucleotide sequence ID" value="NZ_MDUX01000050.1"/>
</dbReference>
<reference evidence="2 3" key="2">
    <citation type="submission" date="2017-07" db="EMBL/GenBank/DDBJ databases">
        <title>Candidatus Dactylopiibacterium carminicum, a nitrogen-fixing symbiont of the cochineal insect Dactylopius coccus and Dactylopius opuntiae (Hemiptera: Coccoidea: Dactylopiidae).</title>
        <authorList>
            <person name="Vera A."/>
        </authorList>
    </citation>
    <scope>NUCLEOTIDE SEQUENCE [LARGE SCALE GENOMIC DNA]</scope>
    <source>
        <strain evidence="2 3">NFDCM</strain>
    </source>
</reference>
<dbReference type="Proteomes" id="UP000623509">
    <property type="component" value="Unassembled WGS sequence"/>
</dbReference>
<gene>
    <name evidence="1" type="ORF">BGI27_13430</name>
    <name evidence="2" type="ORF">CGU29_12800</name>
</gene>
<sequence>MDAALHAELIAGLKAGSIVPCLGPGVLEDVVSPPTQVRMPATSHELILGLNDGKPMSPKLMYEFSRAAMNIEHKRGRNAVNRFLTRTYAETPWSRSALHDWLKEIRPGYVIDINRDTQLLDSYAGLPHYLVQGCARLSGRGYRFHLYISDGTAYTRIEPEEAAQDLPVLFKPLGTPLPVPRYIASDADYVDYITELMGGFGVPAFVKTLRRGKRYLFIGLRLSRDTERMVMDDIIYGAAPDAGWAFLPEPTAKERKFLARHNITLIEDDFRALMEEPESLAC</sequence>
<dbReference type="Proteomes" id="UP000216107">
    <property type="component" value="Unassembled WGS sequence"/>
</dbReference>
<proteinExistence type="predicted"/>
<reference evidence="1 4" key="1">
    <citation type="submission" date="2016-08" db="EMBL/GenBank/DDBJ databases">
        <title>Candidatus Dactylopiibacterium carminicum genome sequence.</title>
        <authorList>
            <person name="Ramirez-Puebla S.T."/>
            <person name="Ormeno-Orrillo E."/>
            <person name="Vera-Ponce De Leon A."/>
            <person name="Luis L."/>
            <person name="Sanchez-Flores A."/>
            <person name="Monica R."/>
            <person name="Martinez-Romero E."/>
        </authorList>
    </citation>
    <scope>NUCLEOTIDE SEQUENCE [LARGE SCALE GENOMIC DNA]</scope>
    <source>
        <strain evidence="1">END1</strain>
    </source>
</reference>
<evidence type="ECO:0000313" key="2">
    <source>
        <dbReference type="EMBL" id="PAS92139.1"/>
    </source>
</evidence>
<evidence type="ECO:0000313" key="1">
    <source>
        <dbReference type="EMBL" id="KAF7598392.1"/>
    </source>
</evidence>
<dbReference type="OrthoDB" id="9802053at2"/>
<name>A0A272EPU2_9RHOO</name>
<protein>
    <submittedName>
        <fullName evidence="2">SIR2 family protein</fullName>
    </submittedName>
</protein>
<evidence type="ECO:0000313" key="4">
    <source>
        <dbReference type="Proteomes" id="UP000623509"/>
    </source>
</evidence>
<evidence type="ECO:0000313" key="3">
    <source>
        <dbReference type="Proteomes" id="UP000216107"/>
    </source>
</evidence>
<keyword evidence="4" id="KW-1185">Reference proteome</keyword>
<dbReference type="Pfam" id="PF13289">
    <property type="entry name" value="SIR2_2"/>
    <property type="match status" value="1"/>
</dbReference>
<accession>A0A272EPU2</accession>
<dbReference type="AlphaFoldDB" id="A0A272EPU2"/>
<organism evidence="2 3">
    <name type="scientific">Candidatus Dactylopiibacterium carminicum</name>
    <dbReference type="NCBI Taxonomy" id="857335"/>
    <lineage>
        <taxon>Bacteria</taxon>
        <taxon>Pseudomonadati</taxon>
        <taxon>Pseudomonadota</taxon>
        <taxon>Betaproteobacteria</taxon>
        <taxon>Rhodocyclales</taxon>
        <taxon>Rhodocyclaceae</taxon>
        <taxon>Candidatus Dactylopiibacterium</taxon>
    </lineage>
</organism>